<name>A0A9E6XUC9_9ACTN</name>
<dbReference type="KEGG" id="sbae:DSM104329_00972"/>
<gene>
    <name evidence="2" type="ORF">DSM104329_00972</name>
</gene>
<evidence type="ECO:0000313" key="2">
    <source>
        <dbReference type="EMBL" id="UGS34593.1"/>
    </source>
</evidence>
<dbReference type="EMBL" id="CP087164">
    <property type="protein sequence ID" value="UGS34593.1"/>
    <property type="molecule type" value="Genomic_DNA"/>
</dbReference>
<reference evidence="2" key="1">
    <citation type="journal article" date="2022" name="Int. J. Syst. Evol. Microbiol.">
        <title>Pseudomonas aegrilactucae sp. nov. and Pseudomonas morbosilactucae sp. nov., pathogens causing bacterial rot of lettuce in Japan.</title>
        <authorList>
            <person name="Sawada H."/>
            <person name="Fujikawa T."/>
            <person name="Satou M."/>
        </authorList>
    </citation>
    <scope>NUCLEOTIDE SEQUENCE</scope>
    <source>
        <strain evidence="2">0166_1</strain>
    </source>
</reference>
<dbReference type="Proteomes" id="UP001162834">
    <property type="component" value="Chromosome"/>
</dbReference>
<organism evidence="2 3">
    <name type="scientific">Capillimicrobium parvum</name>
    <dbReference type="NCBI Taxonomy" id="2884022"/>
    <lineage>
        <taxon>Bacteria</taxon>
        <taxon>Bacillati</taxon>
        <taxon>Actinomycetota</taxon>
        <taxon>Thermoleophilia</taxon>
        <taxon>Solirubrobacterales</taxon>
        <taxon>Capillimicrobiaceae</taxon>
        <taxon>Capillimicrobium</taxon>
    </lineage>
</organism>
<protein>
    <submittedName>
        <fullName evidence="2">Uncharacterized protein</fullName>
    </submittedName>
</protein>
<proteinExistence type="predicted"/>
<keyword evidence="1" id="KW-0472">Membrane</keyword>
<dbReference type="AlphaFoldDB" id="A0A9E6XUC9"/>
<feature type="transmembrane region" description="Helical" evidence="1">
    <location>
        <begin position="99"/>
        <end position="116"/>
    </location>
</feature>
<dbReference type="RefSeq" id="WP_259314260.1">
    <property type="nucleotide sequence ID" value="NZ_CP087164.1"/>
</dbReference>
<keyword evidence="1" id="KW-1133">Transmembrane helix</keyword>
<keyword evidence="1" id="KW-0812">Transmembrane</keyword>
<accession>A0A9E6XUC9</accession>
<evidence type="ECO:0000313" key="3">
    <source>
        <dbReference type="Proteomes" id="UP001162834"/>
    </source>
</evidence>
<evidence type="ECO:0000256" key="1">
    <source>
        <dbReference type="SAM" id="Phobius"/>
    </source>
</evidence>
<keyword evidence="3" id="KW-1185">Reference proteome</keyword>
<sequence>MAAKSKAAKAGSAALAVKSSPYVQRLVQDEDLRDNLKTAFDSARVAFDRLQNGKTPAKVILDDKKFQKELHNASEALRDATQALREGPKKKKKHRGRKLLLLVVGAGLALALSEGLRNKVLDLLFGAEEEFDYTSTTAPAAPPPTPAAAAS</sequence>